<reference evidence="1" key="1">
    <citation type="submission" date="2014-07" db="EMBL/GenBank/DDBJ databases">
        <authorList>
            <person name="Martin A.A"/>
            <person name="De Silva N."/>
        </authorList>
    </citation>
    <scope>NUCLEOTIDE SEQUENCE</scope>
</reference>
<dbReference type="WBParaSite" id="SVE_0814100.1">
    <property type="protein sequence ID" value="SVE_0814100.1"/>
    <property type="gene ID" value="SVE_0814100"/>
</dbReference>
<evidence type="ECO:0000313" key="2">
    <source>
        <dbReference type="WBParaSite" id="SVE_0814100.1"/>
    </source>
</evidence>
<dbReference type="Proteomes" id="UP000035680">
    <property type="component" value="Unassembled WGS sequence"/>
</dbReference>
<evidence type="ECO:0000313" key="1">
    <source>
        <dbReference type="Proteomes" id="UP000035680"/>
    </source>
</evidence>
<keyword evidence="1" id="KW-1185">Reference proteome</keyword>
<proteinExistence type="predicted"/>
<name>A0A0K0FGY4_STRVS</name>
<sequence>MERNLELLKVVLMFEESTGEIEASTKRFKDSIVKKYVAEAEIGLMTYHLDINDPKSLLFSLREMIKAKYKGFVKAQLNHVYKVEMMEQMNQIPCLRGLIKYARRMEVKSLKLK</sequence>
<organism evidence="1 2">
    <name type="scientific">Strongyloides venezuelensis</name>
    <name type="common">Threadworm</name>
    <dbReference type="NCBI Taxonomy" id="75913"/>
    <lineage>
        <taxon>Eukaryota</taxon>
        <taxon>Metazoa</taxon>
        <taxon>Ecdysozoa</taxon>
        <taxon>Nematoda</taxon>
        <taxon>Chromadorea</taxon>
        <taxon>Rhabditida</taxon>
        <taxon>Tylenchina</taxon>
        <taxon>Panagrolaimomorpha</taxon>
        <taxon>Strongyloidoidea</taxon>
        <taxon>Strongyloididae</taxon>
        <taxon>Strongyloides</taxon>
    </lineage>
</organism>
<protein>
    <submittedName>
        <fullName evidence="2">30S ribosomal protein S6</fullName>
    </submittedName>
</protein>
<dbReference type="AlphaFoldDB" id="A0A0K0FGY4"/>
<dbReference type="STRING" id="75913.A0A0K0FGY4"/>
<accession>A0A0K0FGY4</accession>
<reference evidence="2" key="2">
    <citation type="submission" date="2015-08" db="UniProtKB">
        <authorList>
            <consortium name="WormBaseParasite"/>
        </authorList>
    </citation>
    <scope>IDENTIFICATION</scope>
</reference>